<gene>
    <name evidence="1 3 4" type="ORF">SRAE_0000058200</name>
</gene>
<evidence type="ECO:0000313" key="1">
    <source>
        <dbReference type="EMBL" id="CEF61458.1"/>
    </source>
</evidence>
<dbReference type="AlphaFoldDB" id="A0A090MT14"/>
<dbReference type="Proteomes" id="UP000035682">
    <property type="component" value="Unplaced"/>
</dbReference>
<dbReference type="WBParaSite" id="SRAE_0000058200.1">
    <property type="protein sequence ID" value="SRAE_0000058200.1"/>
    <property type="gene ID" value="WBGene00256328"/>
</dbReference>
<accession>A0A090MT14</accession>
<dbReference type="GeneID" id="36373826"/>
<name>A0A090MT14_STRRB</name>
<evidence type="ECO:0000313" key="3">
    <source>
        <dbReference type="WBParaSite" id="SRAE_0000058200.1"/>
    </source>
</evidence>
<dbReference type="CTD" id="36373826"/>
<reference evidence="3" key="3">
    <citation type="submission" date="2020-12" db="UniProtKB">
        <authorList>
            <consortium name="WormBaseParasite"/>
        </authorList>
    </citation>
    <scope>IDENTIFICATION</scope>
</reference>
<dbReference type="RefSeq" id="XP_024500667.1">
    <property type="nucleotide sequence ID" value="XM_024646491.1"/>
</dbReference>
<proteinExistence type="predicted"/>
<reference evidence="2" key="2">
    <citation type="submission" date="2014-09" db="EMBL/GenBank/DDBJ databases">
        <authorList>
            <person name="Martin A.A."/>
        </authorList>
    </citation>
    <scope>NUCLEOTIDE SEQUENCE</scope>
    <source>
        <strain evidence="2">ED321</strain>
    </source>
</reference>
<evidence type="ECO:0000313" key="2">
    <source>
        <dbReference type="Proteomes" id="UP000035682"/>
    </source>
</evidence>
<organism evidence="1">
    <name type="scientific">Strongyloides ratti</name>
    <name type="common">Parasitic roundworm</name>
    <dbReference type="NCBI Taxonomy" id="34506"/>
    <lineage>
        <taxon>Eukaryota</taxon>
        <taxon>Metazoa</taxon>
        <taxon>Ecdysozoa</taxon>
        <taxon>Nematoda</taxon>
        <taxon>Chromadorea</taxon>
        <taxon>Rhabditida</taxon>
        <taxon>Tylenchina</taxon>
        <taxon>Panagrolaimomorpha</taxon>
        <taxon>Strongyloidoidea</taxon>
        <taxon>Strongyloididae</taxon>
        <taxon>Strongyloides</taxon>
    </lineage>
</organism>
<evidence type="ECO:0000313" key="4">
    <source>
        <dbReference type="WormBase" id="SRAE_0000058200"/>
    </source>
</evidence>
<dbReference type="WormBase" id="SRAE_0000058200">
    <property type="protein sequence ID" value="SRP11024"/>
    <property type="gene ID" value="WBGene00256328"/>
</dbReference>
<dbReference type="EMBL" id="LN609408">
    <property type="protein sequence ID" value="CEF61458.1"/>
    <property type="molecule type" value="Genomic_DNA"/>
</dbReference>
<protein>
    <submittedName>
        <fullName evidence="3">Integrase catalytic domain-containing protein</fullName>
    </submittedName>
</protein>
<reference evidence="1" key="1">
    <citation type="submission" date="2014-09" db="EMBL/GenBank/DDBJ databases">
        <authorList>
            <person name="Aslett A.Martin."/>
        </authorList>
    </citation>
    <scope>NUCLEOTIDE SEQUENCE</scope>
    <source>
        <strain evidence="1">ED321 Heterogonic</strain>
    </source>
</reference>
<sequence>MDDKEISDIDEELLMCAAERKKRKFIETIMCSENLKNKAFDKFRYKKVIYVSPYHLKSNGNVERSIRTIEESFSKRLINKADRKEAK</sequence>
<keyword evidence="2" id="KW-1185">Reference proteome</keyword>